<keyword evidence="2" id="KW-1185">Reference proteome</keyword>
<gene>
    <name evidence="1" type="ORF">DHETER_LOCUS3971</name>
</gene>
<reference evidence="1" key="1">
    <citation type="submission" date="2021-06" db="EMBL/GenBank/DDBJ databases">
        <authorList>
            <person name="Kallberg Y."/>
            <person name="Tangrot J."/>
            <person name="Rosling A."/>
        </authorList>
    </citation>
    <scope>NUCLEOTIDE SEQUENCE</scope>
    <source>
        <strain evidence="1">IL203A</strain>
    </source>
</reference>
<dbReference type="Proteomes" id="UP000789702">
    <property type="component" value="Unassembled WGS sequence"/>
</dbReference>
<proteinExistence type="predicted"/>
<dbReference type="EMBL" id="CAJVPU010003731">
    <property type="protein sequence ID" value="CAG8522204.1"/>
    <property type="molecule type" value="Genomic_DNA"/>
</dbReference>
<name>A0ACA9LC48_9GLOM</name>
<accession>A0ACA9LC48</accession>
<evidence type="ECO:0000313" key="2">
    <source>
        <dbReference type="Proteomes" id="UP000789702"/>
    </source>
</evidence>
<comment type="caution">
    <text evidence="1">The sequence shown here is derived from an EMBL/GenBank/DDBJ whole genome shotgun (WGS) entry which is preliminary data.</text>
</comment>
<protein>
    <submittedName>
        <fullName evidence="1">242_t:CDS:1</fullName>
    </submittedName>
</protein>
<sequence length="707" mass="81973">DQKLVKAWKLNHGLYLAGNNFITSNKIILCYNEKLDIITYSGEPLVYAVVNDSLNKPKSFWSKLRDTYPKLSSTNETANNIISDADISILFPIAAIKYTGSINKIYDLKFENKNTLYGHFFARKLLAGGKLIIRNFTKANSIQIENLKSHLAWALDASNLQKETPFKNVDFDFPIIETTEQKFLKKSEDLIKWMKDLYEDNTVEIISYEEVVPISTFLENKKFIETFTNRLVPEISDMHEELTFNDWISDLPSANLLTWIDKYHFNNGILIDQFGISPAKRVHVEEILSENNIDHDSSLILFIEQIILEKMEPTDTIYLSLQNKKFEIYIEDRCFSTLPNFMKATEDALNDIKPYKALRKLFDEFGHFLPRKIILGNQAKESFYNSTNESINLKKQFTATSQYDIDKVFKEEANCFDAKCLLTSNGQTKKKYEIFNWFSEYGNDDKHFKIIGMNLVPLYKILDDKLQNEVEIVLKNGSSSRIVLTGITANNVIENHTEAHFRINFNSRSLDSNSFYVFGHVFDNNDVKLENCVVRFDLFDFYGFSAFVTFDQSTMWDIERGYIIWMVVGKPAKLGVFSKVHCETKITCYKTTDEDIKYDNSFVFITMPFSLEVNCIVSFVASYTASNNPPKQNFRLLGWSNKVLKLEIIRISDKKNSNEYLPQCPQNFLISVIFFNNIEFKVDIGEEKSVTYNSFGQILKIKDYNKL</sequence>
<organism evidence="1 2">
    <name type="scientific">Dentiscutata heterogama</name>
    <dbReference type="NCBI Taxonomy" id="1316150"/>
    <lineage>
        <taxon>Eukaryota</taxon>
        <taxon>Fungi</taxon>
        <taxon>Fungi incertae sedis</taxon>
        <taxon>Mucoromycota</taxon>
        <taxon>Glomeromycotina</taxon>
        <taxon>Glomeromycetes</taxon>
        <taxon>Diversisporales</taxon>
        <taxon>Gigasporaceae</taxon>
        <taxon>Dentiscutata</taxon>
    </lineage>
</organism>
<evidence type="ECO:0000313" key="1">
    <source>
        <dbReference type="EMBL" id="CAG8522204.1"/>
    </source>
</evidence>
<feature type="non-terminal residue" evidence="1">
    <location>
        <position position="1"/>
    </location>
</feature>